<dbReference type="InParanoid" id="W5KHI3"/>
<dbReference type="PROSITE" id="PS51450">
    <property type="entry name" value="LRR"/>
    <property type="match status" value="1"/>
</dbReference>
<dbReference type="Ensembl" id="ENSAMXT00000007045.2">
    <property type="protein sequence ID" value="ENSAMXP00000007045.2"/>
    <property type="gene ID" value="ENSAMXG00000006862.2"/>
</dbReference>
<evidence type="ECO:0000256" key="2">
    <source>
        <dbReference type="ARBA" id="ARBA00022737"/>
    </source>
</evidence>
<keyword evidence="4" id="KW-1185">Reference proteome</keyword>
<organism evidence="3 4">
    <name type="scientific">Astyanax mexicanus</name>
    <name type="common">Blind cave fish</name>
    <name type="synonym">Astyanax fasciatus mexicanus</name>
    <dbReference type="NCBI Taxonomy" id="7994"/>
    <lineage>
        <taxon>Eukaryota</taxon>
        <taxon>Metazoa</taxon>
        <taxon>Chordata</taxon>
        <taxon>Craniata</taxon>
        <taxon>Vertebrata</taxon>
        <taxon>Euteleostomi</taxon>
        <taxon>Actinopterygii</taxon>
        <taxon>Neopterygii</taxon>
        <taxon>Teleostei</taxon>
        <taxon>Ostariophysi</taxon>
        <taxon>Characiformes</taxon>
        <taxon>Characoidei</taxon>
        <taxon>Acestrorhamphidae</taxon>
        <taxon>Acestrorhamphinae</taxon>
        <taxon>Astyanax</taxon>
    </lineage>
</organism>
<accession>W5KHI3</accession>
<dbReference type="Pfam" id="PF13516">
    <property type="entry name" value="LRR_6"/>
    <property type="match status" value="3"/>
</dbReference>
<keyword evidence="2" id="KW-0677">Repeat</keyword>
<dbReference type="SUPFAM" id="SSF52047">
    <property type="entry name" value="RNI-like"/>
    <property type="match status" value="1"/>
</dbReference>
<dbReference type="PANTHER" id="PTHR24106">
    <property type="entry name" value="NACHT, LRR AND CARD DOMAINS-CONTAINING"/>
    <property type="match status" value="1"/>
</dbReference>
<dbReference type="GeneTree" id="ENSGT01150000287004"/>
<reference evidence="3" key="4">
    <citation type="submission" date="2025-09" db="UniProtKB">
        <authorList>
            <consortium name="Ensembl"/>
        </authorList>
    </citation>
    <scope>IDENTIFICATION</scope>
</reference>
<protein>
    <recommendedName>
        <fullName evidence="5">SPRY-associated domain-containing protein</fullName>
    </recommendedName>
</protein>
<keyword evidence="1" id="KW-0433">Leucine-rich repeat</keyword>
<dbReference type="SMART" id="SM00368">
    <property type="entry name" value="LRR_RI"/>
    <property type="match status" value="5"/>
</dbReference>
<evidence type="ECO:0008006" key="5">
    <source>
        <dbReference type="Google" id="ProtNLM"/>
    </source>
</evidence>
<dbReference type="Bgee" id="ENSAMXG00000006862">
    <property type="expression patterns" value="Expressed in bone element and 8 other cell types or tissues"/>
</dbReference>
<dbReference type="InterPro" id="IPR001611">
    <property type="entry name" value="Leu-rich_rpt"/>
</dbReference>
<evidence type="ECO:0000313" key="4">
    <source>
        <dbReference type="Proteomes" id="UP000018467"/>
    </source>
</evidence>
<reference evidence="3" key="3">
    <citation type="submission" date="2025-08" db="UniProtKB">
        <authorList>
            <consortium name="Ensembl"/>
        </authorList>
    </citation>
    <scope>IDENTIFICATION</scope>
</reference>
<dbReference type="InterPro" id="IPR032675">
    <property type="entry name" value="LRR_dom_sf"/>
</dbReference>
<reference evidence="4" key="2">
    <citation type="journal article" date="2014" name="Nat. Commun.">
        <title>The cavefish genome reveals candidate genes for eye loss.</title>
        <authorList>
            <person name="McGaugh S.E."/>
            <person name="Gross J.B."/>
            <person name="Aken B."/>
            <person name="Blin M."/>
            <person name="Borowsky R."/>
            <person name="Chalopin D."/>
            <person name="Hinaux H."/>
            <person name="Jeffery W.R."/>
            <person name="Keene A."/>
            <person name="Ma L."/>
            <person name="Minx P."/>
            <person name="Murphy D."/>
            <person name="O'Quin K.E."/>
            <person name="Retaux S."/>
            <person name="Rohner N."/>
            <person name="Searle S.M."/>
            <person name="Stahl B.A."/>
            <person name="Tabin C."/>
            <person name="Volff J.N."/>
            <person name="Yoshizawa M."/>
            <person name="Warren W.C."/>
        </authorList>
    </citation>
    <scope>NUCLEOTIDE SEQUENCE [LARGE SCALE GENOMIC DNA]</scope>
    <source>
        <strain evidence="4">female</strain>
    </source>
</reference>
<dbReference type="Proteomes" id="UP000018467">
    <property type="component" value="Unassembled WGS sequence"/>
</dbReference>
<proteinExistence type="predicted"/>
<sequence>MGQQSEQKGAQHTSLGSPCVQCGDAGCVAANPHLFLKDYLFSPRLWGCNLSEESCADLASVLSSNSSTLRDLNLSDNKLQDSGVKLLSAGLKSSHCKLEKLGLAVCNLTEKSCAVLAAALSSNSSTLRDLNLSYNDLQDIGVELLSAGMKNPHCKLEKLELINCSITGEGCATLASALKSNPSHLRELDLISELLSLKHTHTHTIVHLQCFRVGCKLTC</sequence>
<reference evidence="4" key="1">
    <citation type="submission" date="2013-03" db="EMBL/GenBank/DDBJ databases">
        <authorList>
            <person name="Jeffery W."/>
            <person name="Warren W."/>
            <person name="Wilson R.K."/>
        </authorList>
    </citation>
    <scope>NUCLEOTIDE SEQUENCE</scope>
    <source>
        <strain evidence="4">female</strain>
    </source>
</reference>
<dbReference type="Gene3D" id="3.80.10.10">
    <property type="entry name" value="Ribonuclease Inhibitor"/>
    <property type="match status" value="1"/>
</dbReference>
<dbReference type="AlphaFoldDB" id="W5KHI3"/>
<dbReference type="HOGENOM" id="CLU_002274_4_3_1"/>
<name>W5KHI3_ASTMX</name>
<evidence type="ECO:0000256" key="1">
    <source>
        <dbReference type="ARBA" id="ARBA00022614"/>
    </source>
</evidence>
<dbReference type="InterPro" id="IPR051261">
    <property type="entry name" value="NLR"/>
</dbReference>
<evidence type="ECO:0000313" key="3">
    <source>
        <dbReference type="Ensembl" id="ENSAMXP00000007045.2"/>
    </source>
</evidence>